<dbReference type="KEGG" id="scl:sce9182"/>
<dbReference type="STRING" id="448385.sce9182"/>
<organism evidence="2 3">
    <name type="scientific">Sorangium cellulosum (strain So ce56)</name>
    <name type="common">Polyangium cellulosum (strain So ce56)</name>
    <dbReference type="NCBI Taxonomy" id="448385"/>
    <lineage>
        <taxon>Bacteria</taxon>
        <taxon>Pseudomonadati</taxon>
        <taxon>Myxococcota</taxon>
        <taxon>Polyangia</taxon>
        <taxon>Polyangiales</taxon>
        <taxon>Polyangiaceae</taxon>
        <taxon>Sorangium</taxon>
    </lineage>
</organism>
<sequence>MLNAFRHHGGDRQVEGSLPSGFTGAQRLPASRRGSRDDPVIVGTAEDVLNAFRHHGGDRVASVRGLVRRGMCSTPSGITAGIARRGAHLRAAARGVLNAFRHHGGDRFFDARTRTALLPVLNAFRHHGGDRRCGAICAASSSVCSTPSGITAGIARATRIASYRW</sequence>
<protein>
    <submittedName>
        <fullName evidence="2">Uncharacterized protein</fullName>
    </submittedName>
</protein>
<name>A9GDH2_SORC5</name>
<dbReference type="Proteomes" id="UP000002139">
    <property type="component" value="Chromosome"/>
</dbReference>
<keyword evidence="3" id="KW-1185">Reference proteome</keyword>
<dbReference type="eggNOG" id="ENOG503172Z">
    <property type="taxonomic scope" value="Bacteria"/>
</dbReference>
<reference evidence="2 3" key="1">
    <citation type="journal article" date="2007" name="Nat. Biotechnol.">
        <title>Complete genome sequence of the myxobacterium Sorangium cellulosum.</title>
        <authorList>
            <person name="Schneiker S."/>
            <person name="Perlova O."/>
            <person name="Kaiser O."/>
            <person name="Gerth K."/>
            <person name="Alici A."/>
            <person name="Altmeyer M.O."/>
            <person name="Bartels D."/>
            <person name="Bekel T."/>
            <person name="Beyer S."/>
            <person name="Bode E."/>
            <person name="Bode H.B."/>
            <person name="Bolten C.J."/>
            <person name="Choudhuri J.V."/>
            <person name="Doss S."/>
            <person name="Elnakady Y.A."/>
            <person name="Frank B."/>
            <person name="Gaigalat L."/>
            <person name="Goesmann A."/>
            <person name="Groeger C."/>
            <person name="Gross F."/>
            <person name="Jelsbak L."/>
            <person name="Jelsbak L."/>
            <person name="Kalinowski J."/>
            <person name="Kegler C."/>
            <person name="Knauber T."/>
            <person name="Konietzny S."/>
            <person name="Kopp M."/>
            <person name="Krause L."/>
            <person name="Krug D."/>
            <person name="Linke B."/>
            <person name="Mahmud T."/>
            <person name="Martinez-Arias R."/>
            <person name="McHardy A.C."/>
            <person name="Merai M."/>
            <person name="Meyer F."/>
            <person name="Mormann S."/>
            <person name="Munoz-Dorado J."/>
            <person name="Perez J."/>
            <person name="Pradella S."/>
            <person name="Rachid S."/>
            <person name="Raddatz G."/>
            <person name="Rosenau F."/>
            <person name="Rueckert C."/>
            <person name="Sasse F."/>
            <person name="Scharfe M."/>
            <person name="Schuster S.C."/>
            <person name="Suen G."/>
            <person name="Treuner-Lange A."/>
            <person name="Velicer G.J."/>
            <person name="Vorholter F.-J."/>
            <person name="Weissman K.J."/>
            <person name="Welch R.D."/>
            <person name="Wenzel S.C."/>
            <person name="Whitworth D.E."/>
            <person name="Wilhelm S."/>
            <person name="Wittmann C."/>
            <person name="Bloecker H."/>
            <person name="Puehler A."/>
            <person name="Mueller R."/>
        </authorList>
    </citation>
    <scope>NUCLEOTIDE SEQUENCE [LARGE SCALE GENOMIC DNA]</scope>
    <source>
        <strain evidence="3">So ce56</strain>
    </source>
</reference>
<proteinExistence type="predicted"/>
<dbReference type="AlphaFoldDB" id="A9GDH2"/>
<dbReference type="HOGENOM" id="CLU_1609717_0_0_7"/>
<evidence type="ECO:0000256" key="1">
    <source>
        <dbReference type="SAM" id="MobiDB-lite"/>
    </source>
</evidence>
<gene>
    <name evidence="2" type="ordered locus">sce9182</name>
</gene>
<accession>A9GDH2</accession>
<evidence type="ECO:0000313" key="2">
    <source>
        <dbReference type="EMBL" id="CAN99355.1"/>
    </source>
</evidence>
<feature type="region of interest" description="Disordered" evidence="1">
    <location>
        <begin position="1"/>
        <end position="39"/>
    </location>
</feature>
<dbReference type="EMBL" id="AM746676">
    <property type="protein sequence ID" value="CAN99355.1"/>
    <property type="molecule type" value="Genomic_DNA"/>
</dbReference>
<evidence type="ECO:0000313" key="3">
    <source>
        <dbReference type="Proteomes" id="UP000002139"/>
    </source>
</evidence>